<protein>
    <submittedName>
        <fullName evidence="4">Uncharacterized protein</fullName>
    </submittedName>
</protein>
<gene>
    <name evidence="4" type="ORF">MSG_00324</name>
</gene>
<sequence>MVVKSDVEAPQTDFGEALRVAWWSYSQRIDAELAAIGLPGREFPLNYVFALYGHPGPMTISEMGRQFAISRQAASKITAELGRRGYIRVAASRTDQREKVVELTAKAVELVTARRSAAAALDGEICERLGSAGLTELQRAMETVGEVSMGKKRVDFGNTYRSPKLW</sequence>
<dbReference type="PANTHER" id="PTHR42756">
    <property type="entry name" value="TRANSCRIPTIONAL REGULATOR, MARR"/>
    <property type="match status" value="1"/>
</dbReference>
<keyword evidence="3" id="KW-0804">Transcription</keyword>
<dbReference type="PROSITE" id="PS50995">
    <property type="entry name" value="HTH_MARR_2"/>
    <property type="match status" value="1"/>
</dbReference>
<dbReference type="EMBL" id="AP018164">
    <property type="protein sequence ID" value="BAX90490.1"/>
    <property type="molecule type" value="Genomic_DNA"/>
</dbReference>
<organism evidence="4 5">
    <name type="scientific">Mycobacterium shigaense</name>
    <dbReference type="NCBI Taxonomy" id="722731"/>
    <lineage>
        <taxon>Bacteria</taxon>
        <taxon>Bacillati</taxon>
        <taxon>Actinomycetota</taxon>
        <taxon>Actinomycetes</taxon>
        <taxon>Mycobacteriales</taxon>
        <taxon>Mycobacteriaceae</taxon>
        <taxon>Mycobacterium</taxon>
        <taxon>Mycobacterium simiae complex</taxon>
    </lineage>
</organism>
<accession>A0A1Z4EC06</accession>
<dbReference type="Gene3D" id="1.10.10.10">
    <property type="entry name" value="Winged helix-like DNA-binding domain superfamily/Winged helix DNA-binding domain"/>
    <property type="match status" value="1"/>
</dbReference>
<dbReference type="GO" id="GO:0003677">
    <property type="term" value="F:DNA binding"/>
    <property type="evidence" value="ECO:0007669"/>
    <property type="project" value="UniProtKB-KW"/>
</dbReference>
<keyword evidence="1" id="KW-0805">Transcription regulation</keyword>
<proteinExistence type="predicted"/>
<evidence type="ECO:0000313" key="5">
    <source>
        <dbReference type="Proteomes" id="UP000217736"/>
    </source>
</evidence>
<dbReference type="RefSeq" id="WP_096436518.1">
    <property type="nucleotide sequence ID" value="NZ_AP018164.1"/>
</dbReference>
<evidence type="ECO:0000256" key="3">
    <source>
        <dbReference type="ARBA" id="ARBA00023163"/>
    </source>
</evidence>
<dbReference type="OrthoDB" id="4716299at2"/>
<dbReference type="Proteomes" id="UP000217736">
    <property type="component" value="Chromosome"/>
</dbReference>
<dbReference type="InterPro" id="IPR000835">
    <property type="entry name" value="HTH_MarR-typ"/>
</dbReference>
<reference evidence="5" key="1">
    <citation type="submission" date="2017-06" db="EMBL/GenBank/DDBJ databases">
        <title>Complete Genome Sequence of Mycobacterium shigaense.</title>
        <authorList>
            <person name="Fukano H."/>
            <person name="Yoshida M."/>
            <person name="Kazumi Y."/>
            <person name="Ogura Y."/>
            <person name="Mitarai S."/>
            <person name="Hayashi T."/>
            <person name="Hoshino Y."/>
        </authorList>
    </citation>
    <scope>NUCLEOTIDE SEQUENCE [LARGE SCALE GENOMIC DNA]</scope>
    <source>
        <strain evidence="5">UN-152</strain>
    </source>
</reference>
<dbReference type="SMART" id="SM00347">
    <property type="entry name" value="HTH_MARR"/>
    <property type="match status" value="1"/>
</dbReference>
<evidence type="ECO:0000313" key="4">
    <source>
        <dbReference type="EMBL" id="BAX90490.1"/>
    </source>
</evidence>
<dbReference type="GO" id="GO:0003700">
    <property type="term" value="F:DNA-binding transcription factor activity"/>
    <property type="evidence" value="ECO:0007669"/>
    <property type="project" value="InterPro"/>
</dbReference>
<dbReference type="PANTHER" id="PTHR42756:SF1">
    <property type="entry name" value="TRANSCRIPTIONAL REPRESSOR OF EMRAB OPERON"/>
    <property type="match status" value="1"/>
</dbReference>
<name>A0A1Z4EC06_9MYCO</name>
<dbReference type="KEGG" id="mshg:MSG_00324"/>
<keyword evidence="2" id="KW-0238">DNA-binding</keyword>
<dbReference type="Pfam" id="PF12802">
    <property type="entry name" value="MarR_2"/>
    <property type="match status" value="1"/>
</dbReference>
<dbReference type="SUPFAM" id="SSF46785">
    <property type="entry name" value="Winged helix' DNA-binding domain"/>
    <property type="match status" value="1"/>
</dbReference>
<dbReference type="InterPro" id="IPR036390">
    <property type="entry name" value="WH_DNA-bd_sf"/>
</dbReference>
<evidence type="ECO:0000256" key="2">
    <source>
        <dbReference type="ARBA" id="ARBA00023125"/>
    </source>
</evidence>
<dbReference type="InterPro" id="IPR036388">
    <property type="entry name" value="WH-like_DNA-bd_sf"/>
</dbReference>
<keyword evidence="5" id="KW-1185">Reference proteome</keyword>
<dbReference type="AlphaFoldDB" id="A0A1Z4EC06"/>
<evidence type="ECO:0000256" key="1">
    <source>
        <dbReference type="ARBA" id="ARBA00023015"/>
    </source>
</evidence>